<protein>
    <submittedName>
        <fullName evidence="2">Uncharacterized protein</fullName>
    </submittedName>
</protein>
<reference evidence="2" key="1">
    <citation type="submission" date="2023-06" db="EMBL/GenBank/DDBJ databases">
        <title>Black Yeasts Isolated from many extreme environments.</title>
        <authorList>
            <person name="Coleine C."/>
            <person name="Stajich J.E."/>
            <person name="Selbmann L."/>
        </authorList>
    </citation>
    <scope>NUCLEOTIDE SEQUENCE</scope>
    <source>
        <strain evidence="2">CCFEE 5200</strain>
    </source>
</reference>
<sequence>MSTSNPAPGVGGTAQDGGLSTAATVADGGPSGGEKDSQYLPPGTESSEKPCVYLSTCECLSGRTESLTDSPASRYSKSEENAKTSNPAPGVGGTSQDGGLSTADTVSDGGPSKQAEDPDYKP</sequence>
<feature type="compositionally biased region" description="Polar residues" evidence="1">
    <location>
        <begin position="63"/>
        <end position="75"/>
    </location>
</feature>
<dbReference type="Proteomes" id="UP001175353">
    <property type="component" value="Unassembled WGS sequence"/>
</dbReference>
<organism evidence="2 3">
    <name type="scientific">Friedmanniomyces endolithicus</name>
    <dbReference type="NCBI Taxonomy" id="329885"/>
    <lineage>
        <taxon>Eukaryota</taxon>
        <taxon>Fungi</taxon>
        <taxon>Dikarya</taxon>
        <taxon>Ascomycota</taxon>
        <taxon>Pezizomycotina</taxon>
        <taxon>Dothideomycetes</taxon>
        <taxon>Dothideomycetidae</taxon>
        <taxon>Mycosphaerellales</taxon>
        <taxon>Teratosphaeriaceae</taxon>
        <taxon>Friedmanniomyces</taxon>
    </lineage>
</organism>
<name>A0AAN6QRL3_9PEZI</name>
<feature type="region of interest" description="Disordered" evidence="1">
    <location>
        <begin position="1"/>
        <end position="51"/>
    </location>
</feature>
<accession>A0AAN6QRL3</accession>
<evidence type="ECO:0000313" key="2">
    <source>
        <dbReference type="EMBL" id="KAK0979826.1"/>
    </source>
</evidence>
<evidence type="ECO:0000256" key="1">
    <source>
        <dbReference type="SAM" id="MobiDB-lite"/>
    </source>
</evidence>
<evidence type="ECO:0000313" key="3">
    <source>
        <dbReference type="Proteomes" id="UP001175353"/>
    </source>
</evidence>
<comment type="caution">
    <text evidence="2">The sequence shown here is derived from an EMBL/GenBank/DDBJ whole genome shotgun (WGS) entry which is preliminary data.</text>
</comment>
<gene>
    <name evidence="2" type="ORF">LTR91_012472</name>
</gene>
<proteinExistence type="predicted"/>
<dbReference type="AlphaFoldDB" id="A0AAN6QRL3"/>
<feature type="region of interest" description="Disordered" evidence="1">
    <location>
        <begin position="63"/>
        <end position="122"/>
    </location>
</feature>
<dbReference type="EMBL" id="JAUJLE010000120">
    <property type="protein sequence ID" value="KAK0979826.1"/>
    <property type="molecule type" value="Genomic_DNA"/>
</dbReference>
<keyword evidence="3" id="KW-1185">Reference proteome</keyword>